<dbReference type="Proteomes" id="UP001645859">
    <property type="component" value="Unassembled WGS sequence"/>
</dbReference>
<dbReference type="InterPro" id="IPR029068">
    <property type="entry name" value="Glyas_Bleomycin-R_OHBP_Dase"/>
</dbReference>
<comment type="caution">
    <text evidence="2">The sequence shown here is derived from an EMBL/GenBank/DDBJ whole genome shotgun (WGS) entry which is preliminary data.</text>
</comment>
<proteinExistence type="predicted"/>
<keyword evidence="3" id="KW-1185">Reference proteome</keyword>
<evidence type="ECO:0000313" key="3">
    <source>
        <dbReference type="Proteomes" id="UP001645859"/>
    </source>
</evidence>
<dbReference type="Pfam" id="PF18029">
    <property type="entry name" value="Glyoxalase_6"/>
    <property type="match status" value="1"/>
</dbReference>
<accession>A0ABS1SFP3</accession>
<gene>
    <name evidence="2" type="ORF">D3230_08700</name>
</gene>
<organism evidence="2 3">
    <name type="scientific">Leucobacter chromiireducens subsp. solipictus</name>
    <dbReference type="NCBI Taxonomy" id="398235"/>
    <lineage>
        <taxon>Bacteria</taxon>
        <taxon>Bacillati</taxon>
        <taxon>Actinomycetota</taxon>
        <taxon>Actinomycetes</taxon>
        <taxon>Micrococcales</taxon>
        <taxon>Microbacteriaceae</taxon>
        <taxon>Leucobacter</taxon>
    </lineage>
</organism>
<evidence type="ECO:0000259" key="1">
    <source>
        <dbReference type="Pfam" id="PF18029"/>
    </source>
</evidence>
<protein>
    <submittedName>
        <fullName evidence="2">VOC family protein</fullName>
    </submittedName>
</protein>
<dbReference type="PANTHER" id="PTHR35908:SF1">
    <property type="entry name" value="CONSERVED PROTEIN"/>
    <property type="match status" value="1"/>
</dbReference>
<sequence length="121" mass="12796">MSDARSIGSLTGVIFDCPEPAVLAEFYRGVLGGVIEPDGDDWVDLILPGGGLRIGFQLVPGYESPEWPGDAGAQQVHLDIAVPDLAAAEAPLLDLGARLVDSQEGFRVYLDPVGHPFCTVH</sequence>
<dbReference type="InterPro" id="IPR041581">
    <property type="entry name" value="Glyoxalase_6"/>
</dbReference>
<feature type="domain" description="Glyoxalase-like" evidence="1">
    <location>
        <begin position="13"/>
        <end position="119"/>
    </location>
</feature>
<name>A0ABS1SFP3_9MICO</name>
<dbReference type="CDD" id="cd06587">
    <property type="entry name" value="VOC"/>
    <property type="match status" value="1"/>
</dbReference>
<dbReference type="Gene3D" id="3.10.180.10">
    <property type="entry name" value="2,3-Dihydroxybiphenyl 1,2-Dioxygenase, domain 1"/>
    <property type="match status" value="1"/>
</dbReference>
<evidence type="ECO:0000313" key="2">
    <source>
        <dbReference type="EMBL" id="MBL3679365.1"/>
    </source>
</evidence>
<reference evidence="2 3" key="1">
    <citation type="submission" date="2018-09" db="EMBL/GenBank/DDBJ databases">
        <title>Comparative genomics of Leucobacter spp.</title>
        <authorList>
            <person name="Reis A.C."/>
            <person name="Kolvenbach B.A."/>
            <person name="Corvini P.F.X."/>
            <person name="Nunes O.C."/>
        </authorList>
    </citation>
    <scope>NUCLEOTIDE SEQUENCE [LARGE SCALE GENOMIC DNA]</scope>
    <source>
        <strain evidence="2 3">TAN 31504</strain>
    </source>
</reference>
<dbReference type="PANTHER" id="PTHR35908">
    <property type="entry name" value="HYPOTHETICAL FUSION PROTEIN"/>
    <property type="match status" value="1"/>
</dbReference>
<dbReference type="SUPFAM" id="SSF54593">
    <property type="entry name" value="Glyoxalase/Bleomycin resistance protein/Dihydroxybiphenyl dioxygenase"/>
    <property type="match status" value="1"/>
</dbReference>
<dbReference type="RefSeq" id="WP_202344638.1">
    <property type="nucleotide sequence ID" value="NZ_BAAAPI010000006.1"/>
</dbReference>
<dbReference type="EMBL" id="QYAC01000004">
    <property type="protein sequence ID" value="MBL3679365.1"/>
    <property type="molecule type" value="Genomic_DNA"/>
</dbReference>